<evidence type="ECO:0000256" key="1">
    <source>
        <dbReference type="SAM" id="MobiDB-lite"/>
    </source>
</evidence>
<protein>
    <submittedName>
        <fullName evidence="2">Uncharacterized protein</fullName>
    </submittedName>
</protein>
<evidence type="ECO:0000313" key="3">
    <source>
        <dbReference type="Proteomes" id="UP001642487"/>
    </source>
</evidence>
<dbReference type="EMBL" id="OZ021744">
    <property type="protein sequence ID" value="CAK9310692.1"/>
    <property type="molecule type" value="Genomic_DNA"/>
</dbReference>
<sequence>MHRFIPDTTIPTGTHKRKTAPANRNTDELLQTERGDWVIEFRRLNGDCLFPDSQATAVYFLFNINTIPCVDSLNKKFAEASYPSNFCSLNFRQHFLNPTVDLQQLFIPQIRL</sequence>
<organism evidence="2 3">
    <name type="scientific">Citrullus colocynthis</name>
    <name type="common">colocynth</name>
    <dbReference type="NCBI Taxonomy" id="252529"/>
    <lineage>
        <taxon>Eukaryota</taxon>
        <taxon>Viridiplantae</taxon>
        <taxon>Streptophyta</taxon>
        <taxon>Embryophyta</taxon>
        <taxon>Tracheophyta</taxon>
        <taxon>Spermatophyta</taxon>
        <taxon>Magnoliopsida</taxon>
        <taxon>eudicotyledons</taxon>
        <taxon>Gunneridae</taxon>
        <taxon>Pentapetalae</taxon>
        <taxon>rosids</taxon>
        <taxon>fabids</taxon>
        <taxon>Cucurbitales</taxon>
        <taxon>Cucurbitaceae</taxon>
        <taxon>Benincaseae</taxon>
        <taxon>Citrullus</taxon>
    </lineage>
</organism>
<keyword evidence="3" id="KW-1185">Reference proteome</keyword>
<feature type="region of interest" description="Disordered" evidence="1">
    <location>
        <begin position="1"/>
        <end position="22"/>
    </location>
</feature>
<name>A0ABP0XSK3_9ROSI</name>
<evidence type="ECO:0000313" key="2">
    <source>
        <dbReference type="EMBL" id="CAK9310692.1"/>
    </source>
</evidence>
<gene>
    <name evidence="2" type="ORF">CITCOLO1_LOCUS2327</name>
</gene>
<reference evidence="2 3" key="1">
    <citation type="submission" date="2024-03" db="EMBL/GenBank/DDBJ databases">
        <authorList>
            <person name="Gkanogiannis A."/>
            <person name="Becerra Lopez-Lavalle L."/>
        </authorList>
    </citation>
    <scope>NUCLEOTIDE SEQUENCE [LARGE SCALE GENOMIC DNA]</scope>
</reference>
<accession>A0ABP0XSK3</accession>
<dbReference type="Proteomes" id="UP001642487">
    <property type="component" value="Chromosome 10"/>
</dbReference>
<proteinExistence type="predicted"/>